<evidence type="ECO:0000313" key="2">
    <source>
        <dbReference type="EMBL" id="KAA9208736.1"/>
    </source>
</evidence>
<dbReference type="AlphaFoldDB" id="A0A5N0Z3A2"/>
<accession>A0A5N0Z3A2</accession>
<dbReference type="Proteomes" id="UP000326078">
    <property type="component" value="Unassembled WGS sequence"/>
</dbReference>
<sequence length="243" mass="25927">MDKRKEKKRMNKSLYLLGLLSLIGLSEASIYAEESKEETSVNVHIATPENGGDTPAPPSAAANFVSSDPENPGNRSNQLQAAFGLAYQPDIFNFGQVVLKEKGEQEIAAKLPQSGDRKFHVGVKAKNRDTAGWTLKVGLKGSLTEQAGVTLEIGNGTGEVKVNQGDAETAQLFAAPIEAVSAPKNISVGKTEALVMQGKAGAIHNDVYDYELGEVTLKIADVSQIQAGDYSQSSLQWNLEKAP</sequence>
<reference evidence="2 3" key="1">
    <citation type="submission" date="2019-09" db="EMBL/GenBank/DDBJ databases">
        <title>Vancomyinc resistant enterococci isolated from farm animals in Switzerland.</title>
        <authorList>
            <person name="Stevens M.J.A."/>
            <person name="Stephan R."/>
            <person name="Morach M."/>
            <person name="Nuesch-Inderbinen M."/>
        </authorList>
    </citation>
    <scope>NUCLEOTIDE SEQUENCE [LARGE SCALE GENOMIC DNA]</scope>
    <source>
        <strain evidence="2 3">GH27</strain>
    </source>
</reference>
<comment type="caution">
    <text evidence="2">The sequence shown here is derived from an EMBL/GenBank/DDBJ whole genome shotgun (WGS) entry which is preliminary data.</text>
</comment>
<feature type="domain" description="WxL" evidence="1">
    <location>
        <begin position="33"/>
        <end position="243"/>
    </location>
</feature>
<evidence type="ECO:0000259" key="1">
    <source>
        <dbReference type="Pfam" id="PF13731"/>
    </source>
</evidence>
<dbReference type="Pfam" id="PF13731">
    <property type="entry name" value="WxL"/>
    <property type="match status" value="1"/>
</dbReference>
<protein>
    <recommendedName>
        <fullName evidence="1">WxL domain-containing protein</fullName>
    </recommendedName>
</protein>
<dbReference type="InterPro" id="IPR027994">
    <property type="entry name" value="WxL_dom"/>
</dbReference>
<name>A0A5N0Z3A2_9ENTE</name>
<evidence type="ECO:0000313" key="3">
    <source>
        <dbReference type="Proteomes" id="UP000326078"/>
    </source>
</evidence>
<organism evidence="2 3">
    <name type="scientific">Enterococcus durans</name>
    <dbReference type="NCBI Taxonomy" id="53345"/>
    <lineage>
        <taxon>Bacteria</taxon>
        <taxon>Bacillati</taxon>
        <taxon>Bacillota</taxon>
        <taxon>Bacilli</taxon>
        <taxon>Lactobacillales</taxon>
        <taxon>Enterococcaceae</taxon>
        <taxon>Enterococcus</taxon>
    </lineage>
</organism>
<dbReference type="EMBL" id="VYUT01000001">
    <property type="protein sequence ID" value="KAA9208736.1"/>
    <property type="molecule type" value="Genomic_DNA"/>
</dbReference>
<proteinExistence type="predicted"/>
<gene>
    <name evidence="2" type="ORF">F6X95_01225</name>
</gene>